<evidence type="ECO:0000256" key="1">
    <source>
        <dbReference type="ARBA" id="ARBA00006270"/>
    </source>
</evidence>
<dbReference type="NCBIfam" id="TIGR00231">
    <property type="entry name" value="small_GTP"/>
    <property type="match status" value="1"/>
</dbReference>
<protein>
    <submittedName>
        <fullName evidence="4">Uncharacterized protein</fullName>
    </submittedName>
</protein>
<organism evidence="4 5">
    <name type="scientific">Tritrichomonas musculus</name>
    <dbReference type="NCBI Taxonomy" id="1915356"/>
    <lineage>
        <taxon>Eukaryota</taxon>
        <taxon>Metamonada</taxon>
        <taxon>Parabasalia</taxon>
        <taxon>Tritrichomonadida</taxon>
        <taxon>Tritrichomonadidae</taxon>
        <taxon>Tritrichomonas</taxon>
    </lineage>
</organism>
<proteinExistence type="inferred from homology"/>
<dbReference type="PROSITE" id="PS51419">
    <property type="entry name" value="RAB"/>
    <property type="match status" value="1"/>
</dbReference>
<dbReference type="Gene3D" id="3.40.50.300">
    <property type="entry name" value="P-loop containing nucleotide triphosphate hydrolases"/>
    <property type="match status" value="1"/>
</dbReference>
<evidence type="ECO:0000313" key="4">
    <source>
        <dbReference type="EMBL" id="KAK8866705.1"/>
    </source>
</evidence>
<comment type="similarity">
    <text evidence="1">Belongs to the small GTPase superfamily. Rab family.</text>
</comment>
<sequence length="202" mass="22929">METQNINNFKVVILGEYRVGKTSIINKKVHGDMGTPEATVGFGHAVMTVRALNQEVTLDIFDTAGQEKYNAMTSNVMRNAHIFIFTYSVEKKEDDIEHNYGFDKLNTFYDLAKSNSTIELAFVVQNKIDYIKQEDYLGAGEQGQEWCKNHSAYFYQTSAKSGQNIDELFKDIAVRAIQLQNVMIQANNIKIDEVKNDNNCSC</sequence>
<dbReference type="PRINTS" id="PR00449">
    <property type="entry name" value="RASTRNSFRMNG"/>
</dbReference>
<name>A0ABR2INZ7_9EUKA</name>
<dbReference type="SUPFAM" id="SSF52540">
    <property type="entry name" value="P-loop containing nucleoside triphosphate hydrolases"/>
    <property type="match status" value="1"/>
</dbReference>
<dbReference type="EMBL" id="JAPFFF010000015">
    <property type="protein sequence ID" value="KAK8866705.1"/>
    <property type="molecule type" value="Genomic_DNA"/>
</dbReference>
<keyword evidence="2" id="KW-0547">Nucleotide-binding</keyword>
<accession>A0ABR2INZ7</accession>
<evidence type="ECO:0000256" key="3">
    <source>
        <dbReference type="ARBA" id="ARBA00023134"/>
    </source>
</evidence>
<reference evidence="4 5" key="1">
    <citation type="submission" date="2024-04" db="EMBL/GenBank/DDBJ databases">
        <title>Tritrichomonas musculus Genome.</title>
        <authorList>
            <person name="Alves-Ferreira E."/>
            <person name="Grigg M."/>
            <person name="Lorenzi H."/>
            <person name="Galac M."/>
        </authorList>
    </citation>
    <scope>NUCLEOTIDE SEQUENCE [LARGE SCALE GENOMIC DNA]</scope>
    <source>
        <strain evidence="4 5">EAF2021</strain>
    </source>
</reference>
<keyword evidence="3" id="KW-0342">GTP-binding</keyword>
<dbReference type="InterPro" id="IPR005225">
    <property type="entry name" value="Small_GTP-bd"/>
</dbReference>
<dbReference type="CDD" id="cd00154">
    <property type="entry name" value="Rab"/>
    <property type="match status" value="1"/>
</dbReference>
<dbReference type="Proteomes" id="UP001470230">
    <property type="component" value="Unassembled WGS sequence"/>
</dbReference>
<evidence type="ECO:0000313" key="5">
    <source>
        <dbReference type="Proteomes" id="UP001470230"/>
    </source>
</evidence>
<dbReference type="PANTHER" id="PTHR47981">
    <property type="entry name" value="RAB FAMILY"/>
    <property type="match status" value="1"/>
</dbReference>
<dbReference type="Pfam" id="PF00071">
    <property type="entry name" value="Ras"/>
    <property type="match status" value="1"/>
</dbReference>
<dbReference type="PANTHER" id="PTHR47981:SF20">
    <property type="entry name" value="RAS-RELATED PROTEIN RAB-7A"/>
    <property type="match status" value="1"/>
</dbReference>
<dbReference type="SMART" id="SM00173">
    <property type="entry name" value="RAS"/>
    <property type="match status" value="1"/>
</dbReference>
<dbReference type="PROSITE" id="PS51421">
    <property type="entry name" value="RAS"/>
    <property type="match status" value="1"/>
</dbReference>
<gene>
    <name evidence="4" type="ORF">M9Y10_009672</name>
</gene>
<evidence type="ECO:0000256" key="2">
    <source>
        <dbReference type="ARBA" id="ARBA00022741"/>
    </source>
</evidence>
<dbReference type="InterPro" id="IPR001806">
    <property type="entry name" value="Small_GTPase"/>
</dbReference>
<keyword evidence="5" id="KW-1185">Reference proteome</keyword>
<comment type="caution">
    <text evidence="4">The sequence shown here is derived from an EMBL/GenBank/DDBJ whole genome shotgun (WGS) entry which is preliminary data.</text>
</comment>
<dbReference type="SMART" id="SM00174">
    <property type="entry name" value="RHO"/>
    <property type="match status" value="1"/>
</dbReference>
<dbReference type="InterPro" id="IPR027417">
    <property type="entry name" value="P-loop_NTPase"/>
</dbReference>
<dbReference type="SMART" id="SM00175">
    <property type="entry name" value="RAB"/>
    <property type="match status" value="1"/>
</dbReference>